<reference evidence="2" key="2">
    <citation type="submission" date="2020-06" db="EMBL/GenBank/DDBJ databases">
        <title>Helianthus annuus Genome sequencing and assembly Release 2.</title>
        <authorList>
            <person name="Gouzy J."/>
            <person name="Langlade N."/>
            <person name="Munos S."/>
        </authorList>
    </citation>
    <scope>NUCLEOTIDE SEQUENCE</scope>
    <source>
        <tissue evidence="2">Leaves</tissue>
    </source>
</reference>
<sequence>MSGRIWAPWHTPRPTLAVRPEPLEPNPLWVSHIRRTSIIHSFLGGVENSPTLVLMDLGSKSWAQIEAQSWVGFLCLSAYTHTALCVFFFYRLLGTKKNNNKIY</sequence>
<proteinExistence type="predicted"/>
<dbReference type="EMBL" id="MNCJ02000325">
    <property type="protein sequence ID" value="KAF5788488.1"/>
    <property type="molecule type" value="Genomic_DNA"/>
</dbReference>
<keyword evidence="3" id="KW-1185">Reference proteome</keyword>
<feature type="transmembrane region" description="Helical" evidence="1">
    <location>
        <begin position="70"/>
        <end position="93"/>
    </location>
</feature>
<comment type="caution">
    <text evidence="2">The sequence shown here is derived from an EMBL/GenBank/DDBJ whole genome shotgun (WGS) entry which is preliminary data.</text>
</comment>
<keyword evidence="1" id="KW-1133">Transmembrane helix</keyword>
<protein>
    <submittedName>
        <fullName evidence="2">Uncharacterized protein</fullName>
    </submittedName>
</protein>
<gene>
    <name evidence="2" type="ORF">HanXRQr2_Chr10g0464541</name>
</gene>
<keyword evidence="1" id="KW-0812">Transmembrane</keyword>
<dbReference type="Gramene" id="mRNA:HanXRQr2_Chr10g0464541">
    <property type="protein sequence ID" value="CDS:HanXRQr2_Chr10g0464541.1"/>
    <property type="gene ID" value="HanXRQr2_Chr10g0464541"/>
</dbReference>
<evidence type="ECO:0000313" key="3">
    <source>
        <dbReference type="Proteomes" id="UP000215914"/>
    </source>
</evidence>
<keyword evidence="1" id="KW-0472">Membrane</keyword>
<evidence type="ECO:0000313" key="2">
    <source>
        <dbReference type="EMBL" id="KAF5788488.1"/>
    </source>
</evidence>
<accession>A0A9K3I1D6</accession>
<name>A0A9K3I1D6_HELAN</name>
<organism evidence="2 3">
    <name type="scientific">Helianthus annuus</name>
    <name type="common">Common sunflower</name>
    <dbReference type="NCBI Taxonomy" id="4232"/>
    <lineage>
        <taxon>Eukaryota</taxon>
        <taxon>Viridiplantae</taxon>
        <taxon>Streptophyta</taxon>
        <taxon>Embryophyta</taxon>
        <taxon>Tracheophyta</taxon>
        <taxon>Spermatophyta</taxon>
        <taxon>Magnoliopsida</taxon>
        <taxon>eudicotyledons</taxon>
        <taxon>Gunneridae</taxon>
        <taxon>Pentapetalae</taxon>
        <taxon>asterids</taxon>
        <taxon>campanulids</taxon>
        <taxon>Asterales</taxon>
        <taxon>Asteraceae</taxon>
        <taxon>Asteroideae</taxon>
        <taxon>Heliantheae alliance</taxon>
        <taxon>Heliantheae</taxon>
        <taxon>Helianthus</taxon>
    </lineage>
</organism>
<reference evidence="2" key="1">
    <citation type="journal article" date="2017" name="Nature">
        <title>The sunflower genome provides insights into oil metabolism, flowering and Asterid evolution.</title>
        <authorList>
            <person name="Badouin H."/>
            <person name="Gouzy J."/>
            <person name="Grassa C.J."/>
            <person name="Murat F."/>
            <person name="Staton S.E."/>
            <person name="Cottret L."/>
            <person name="Lelandais-Briere C."/>
            <person name="Owens G.L."/>
            <person name="Carrere S."/>
            <person name="Mayjonade B."/>
            <person name="Legrand L."/>
            <person name="Gill N."/>
            <person name="Kane N.C."/>
            <person name="Bowers J.E."/>
            <person name="Hubner S."/>
            <person name="Bellec A."/>
            <person name="Berard A."/>
            <person name="Berges H."/>
            <person name="Blanchet N."/>
            <person name="Boniface M.C."/>
            <person name="Brunel D."/>
            <person name="Catrice O."/>
            <person name="Chaidir N."/>
            <person name="Claudel C."/>
            <person name="Donnadieu C."/>
            <person name="Faraut T."/>
            <person name="Fievet G."/>
            <person name="Helmstetter N."/>
            <person name="King M."/>
            <person name="Knapp S.J."/>
            <person name="Lai Z."/>
            <person name="Le Paslier M.C."/>
            <person name="Lippi Y."/>
            <person name="Lorenzon L."/>
            <person name="Mandel J.R."/>
            <person name="Marage G."/>
            <person name="Marchand G."/>
            <person name="Marquand E."/>
            <person name="Bret-Mestries E."/>
            <person name="Morien E."/>
            <person name="Nambeesan S."/>
            <person name="Nguyen T."/>
            <person name="Pegot-Espagnet P."/>
            <person name="Pouilly N."/>
            <person name="Raftis F."/>
            <person name="Sallet E."/>
            <person name="Schiex T."/>
            <person name="Thomas J."/>
            <person name="Vandecasteele C."/>
            <person name="Vares D."/>
            <person name="Vear F."/>
            <person name="Vautrin S."/>
            <person name="Crespi M."/>
            <person name="Mangin B."/>
            <person name="Burke J.M."/>
            <person name="Salse J."/>
            <person name="Munos S."/>
            <person name="Vincourt P."/>
            <person name="Rieseberg L.H."/>
            <person name="Langlade N.B."/>
        </authorList>
    </citation>
    <scope>NUCLEOTIDE SEQUENCE</scope>
    <source>
        <tissue evidence="2">Leaves</tissue>
    </source>
</reference>
<evidence type="ECO:0000256" key="1">
    <source>
        <dbReference type="SAM" id="Phobius"/>
    </source>
</evidence>
<dbReference type="Proteomes" id="UP000215914">
    <property type="component" value="Unassembled WGS sequence"/>
</dbReference>
<dbReference type="AlphaFoldDB" id="A0A9K3I1D6"/>